<dbReference type="GO" id="GO:0005886">
    <property type="term" value="C:plasma membrane"/>
    <property type="evidence" value="ECO:0007669"/>
    <property type="project" value="TreeGrafter"/>
</dbReference>
<comment type="subcellular location">
    <subcellularLocation>
        <location evidence="1">Membrane</location>
    </subcellularLocation>
</comment>
<keyword evidence="4" id="KW-1133">Transmembrane helix</keyword>
<organism evidence="7 8">
    <name type="scientific">Adineta steineri</name>
    <dbReference type="NCBI Taxonomy" id="433720"/>
    <lineage>
        <taxon>Eukaryota</taxon>
        <taxon>Metazoa</taxon>
        <taxon>Spiralia</taxon>
        <taxon>Gnathifera</taxon>
        <taxon>Rotifera</taxon>
        <taxon>Eurotatoria</taxon>
        <taxon>Bdelloidea</taxon>
        <taxon>Adinetida</taxon>
        <taxon>Adinetidae</taxon>
        <taxon>Adineta</taxon>
    </lineage>
</organism>
<sequence>YTQWTLFNSTSSYENIWFFGTNTSNFTAIDQLFLNNLQISLWRFEVVYTFQSAISTSALNFIINQPPANGSCSINPLNGTTTTLFTIECPDWYDVDGLQDYSLYAWTKDIPQRTIIAFSSEDNFQVRLPAGDNETSLLNLIVYVRDLAGSVTQVNISSVNVIADLAIINDLIDKITNSSSTITNNAIVRLLSSGNQNVVGQMIISLSQELNQMSSENLDKAISNGIPAVNISVSALGSQSLQQVSIPLNESALINYNIQLNSLA</sequence>
<keyword evidence="5" id="KW-0472">Membrane</keyword>
<dbReference type="Proteomes" id="UP000663881">
    <property type="component" value="Unassembled WGS sequence"/>
</dbReference>
<evidence type="ECO:0000313" key="7">
    <source>
        <dbReference type="EMBL" id="CAF4299657.1"/>
    </source>
</evidence>
<feature type="non-terminal residue" evidence="7">
    <location>
        <position position="264"/>
    </location>
</feature>
<keyword evidence="3" id="KW-0677">Repeat</keyword>
<name>A0A820HXF8_9BILA</name>
<gene>
    <name evidence="7" type="ORF">OKA104_LOCUS46137</name>
</gene>
<dbReference type="PANTHER" id="PTHR46730">
    <property type="entry name" value="POLYCYSTIN-1"/>
    <property type="match status" value="1"/>
</dbReference>
<dbReference type="InterPro" id="IPR002859">
    <property type="entry name" value="PKD/REJ-like"/>
</dbReference>
<evidence type="ECO:0000256" key="1">
    <source>
        <dbReference type="ARBA" id="ARBA00004370"/>
    </source>
</evidence>
<dbReference type="GO" id="GO:0006816">
    <property type="term" value="P:calcium ion transport"/>
    <property type="evidence" value="ECO:0007669"/>
    <property type="project" value="TreeGrafter"/>
</dbReference>
<accession>A0A820HXF8</accession>
<dbReference type="AlphaFoldDB" id="A0A820HXF8"/>
<evidence type="ECO:0000313" key="8">
    <source>
        <dbReference type="Proteomes" id="UP000663881"/>
    </source>
</evidence>
<proteinExistence type="predicted"/>
<comment type="caution">
    <text evidence="7">The sequence shown here is derived from an EMBL/GenBank/DDBJ whole genome shotgun (WGS) entry which is preliminary data.</text>
</comment>
<dbReference type="PANTHER" id="PTHR46730:SF1">
    <property type="entry name" value="PLAT DOMAIN-CONTAINING PROTEIN"/>
    <property type="match status" value="1"/>
</dbReference>
<evidence type="ECO:0000256" key="3">
    <source>
        <dbReference type="ARBA" id="ARBA00022737"/>
    </source>
</evidence>
<evidence type="ECO:0000259" key="6">
    <source>
        <dbReference type="Pfam" id="PF02010"/>
    </source>
</evidence>
<reference evidence="7" key="1">
    <citation type="submission" date="2021-02" db="EMBL/GenBank/DDBJ databases">
        <authorList>
            <person name="Nowell W R."/>
        </authorList>
    </citation>
    <scope>NUCLEOTIDE SEQUENCE</scope>
</reference>
<evidence type="ECO:0000256" key="2">
    <source>
        <dbReference type="ARBA" id="ARBA00022692"/>
    </source>
</evidence>
<dbReference type="Pfam" id="PF02010">
    <property type="entry name" value="REJ"/>
    <property type="match status" value="1"/>
</dbReference>
<feature type="non-terminal residue" evidence="7">
    <location>
        <position position="1"/>
    </location>
</feature>
<protein>
    <recommendedName>
        <fullName evidence="6">PKD/REJ-like domain-containing protein</fullName>
    </recommendedName>
</protein>
<evidence type="ECO:0000256" key="4">
    <source>
        <dbReference type="ARBA" id="ARBA00022989"/>
    </source>
</evidence>
<dbReference type="EMBL" id="CAJOAY010016331">
    <property type="protein sequence ID" value="CAF4299657.1"/>
    <property type="molecule type" value="Genomic_DNA"/>
</dbReference>
<feature type="domain" description="PKD/REJ-like" evidence="6">
    <location>
        <begin position="43"/>
        <end position="203"/>
    </location>
</feature>
<dbReference type="GO" id="GO:0005261">
    <property type="term" value="F:monoatomic cation channel activity"/>
    <property type="evidence" value="ECO:0007669"/>
    <property type="project" value="TreeGrafter"/>
</dbReference>
<keyword evidence="2" id="KW-0812">Transmembrane</keyword>
<evidence type="ECO:0000256" key="5">
    <source>
        <dbReference type="ARBA" id="ARBA00023136"/>
    </source>
</evidence>